<dbReference type="Proteomes" id="UP000486351">
    <property type="component" value="Unassembled WGS sequence"/>
</dbReference>
<sequence length="62" mass="7027">MHFIMNKLIVVAATVGNVMHTSAACQNISITLYMARCHVRTDTKASLFQYEPWPMLIPPCFN</sequence>
<dbReference type="PROSITE" id="PS51257">
    <property type="entry name" value="PROKAR_LIPOPROTEIN"/>
    <property type="match status" value="1"/>
</dbReference>
<name>A0A6G0S6K4_9STRA</name>
<feature type="chain" id="PRO_5026270754" description="Secreted protein" evidence="1">
    <location>
        <begin position="24"/>
        <end position="62"/>
    </location>
</feature>
<evidence type="ECO:0000313" key="2">
    <source>
        <dbReference type="EMBL" id="KAE9350001.1"/>
    </source>
</evidence>
<protein>
    <recommendedName>
        <fullName evidence="4">Secreted protein</fullName>
    </recommendedName>
</protein>
<keyword evidence="1" id="KW-0732">Signal</keyword>
<reference evidence="2 3" key="1">
    <citation type="submission" date="2018-09" db="EMBL/GenBank/DDBJ databases">
        <title>Genomic investigation of the strawberry pathogen Phytophthora fragariae indicates pathogenicity is determined by transcriptional variation in three key races.</title>
        <authorList>
            <person name="Adams T.M."/>
            <person name="Armitage A.D."/>
            <person name="Sobczyk M.K."/>
            <person name="Bates H.J."/>
            <person name="Dunwell J.M."/>
            <person name="Nellist C.F."/>
            <person name="Harrison R.J."/>
        </authorList>
    </citation>
    <scope>NUCLEOTIDE SEQUENCE [LARGE SCALE GENOMIC DNA]</scope>
    <source>
        <strain evidence="2 3">NOV-77</strain>
    </source>
</reference>
<dbReference type="AlphaFoldDB" id="A0A6G0S6K4"/>
<gene>
    <name evidence="2" type="ORF">PF008_g6655</name>
</gene>
<accession>A0A6G0S6K4</accession>
<evidence type="ECO:0000256" key="1">
    <source>
        <dbReference type="SAM" id="SignalP"/>
    </source>
</evidence>
<comment type="caution">
    <text evidence="2">The sequence shown here is derived from an EMBL/GenBank/DDBJ whole genome shotgun (WGS) entry which is preliminary data.</text>
</comment>
<organism evidence="2 3">
    <name type="scientific">Phytophthora fragariae</name>
    <dbReference type="NCBI Taxonomy" id="53985"/>
    <lineage>
        <taxon>Eukaryota</taxon>
        <taxon>Sar</taxon>
        <taxon>Stramenopiles</taxon>
        <taxon>Oomycota</taxon>
        <taxon>Peronosporomycetes</taxon>
        <taxon>Peronosporales</taxon>
        <taxon>Peronosporaceae</taxon>
        <taxon>Phytophthora</taxon>
    </lineage>
</organism>
<proteinExistence type="predicted"/>
<feature type="signal peptide" evidence="1">
    <location>
        <begin position="1"/>
        <end position="23"/>
    </location>
</feature>
<evidence type="ECO:0000313" key="3">
    <source>
        <dbReference type="Proteomes" id="UP000486351"/>
    </source>
</evidence>
<dbReference type="EMBL" id="QXFY01000266">
    <property type="protein sequence ID" value="KAE9350001.1"/>
    <property type="molecule type" value="Genomic_DNA"/>
</dbReference>
<evidence type="ECO:0008006" key="4">
    <source>
        <dbReference type="Google" id="ProtNLM"/>
    </source>
</evidence>